<accession>X0VLY9</accession>
<reference evidence="1" key="1">
    <citation type="journal article" date="2014" name="Front. Microbiol.">
        <title>High frequency of phylogenetically diverse reductive dehalogenase-homologous genes in deep subseafloor sedimentary metagenomes.</title>
        <authorList>
            <person name="Kawai M."/>
            <person name="Futagami T."/>
            <person name="Toyoda A."/>
            <person name="Takaki Y."/>
            <person name="Nishi S."/>
            <person name="Hori S."/>
            <person name="Arai W."/>
            <person name="Tsubouchi T."/>
            <person name="Morono Y."/>
            <person name="Uchiyama I."/>
            <person name="Ito T."/>
            <person name="Fujiyama A."/>
            <person name="Inagaki F."/>
            <person name="Takami H."/>
        </authorList>
    </citation>
    <scope>NUCLEOTIDE SEQUENCE</scope>
    <source>
        <strain evidence="1">Expedition CK06-06</strain>
    </source>
</reference>
<evidence type="ECO:0000313" key="1">
    <source>
        <dbReference type="EMBL" id="GAG12217.1"/>
    </source>
</evidence>
<protein>
    <recommendedName>
        <fullName evidence="2">Terminase large subunit gp17-like C-terminal domain-containing protein</fullName>
    </recommendedName>
</protein>
<dbReference type="InterPro" id="IPR027417">
    <property type="entry name" value="P-loop_NTPase"/>
</dbReference>
<comment type="caution">
    <text evidence="1">The sequence shown here is derived from an EMBL/GenBank/DDBJ whole genome shotgun (WGS) entry which is preliminary data.</text>
</comment>
<evidence type="ECO:0008006" key="2">
    <source>
        <dbReference type="Google" id="ProtNLM"/>
    </source>
</evidence>
<feature type="non-terminal residue" evidence="1">
    <location>
        <position position="266"/>
    </location>
</feature>
<proteinExistence type="predicted"/>
<gene>
    <name evidence="1" type="ORF">S01H1_41239</name>
</gene>
<dbReference type="Gene3D" id="3.30.420.280">
    <property type="match status" value="1"/>
</dbReference>
<dbReference type="EMBL" id="BARS01026147">
    <property type="protein sequence ID" value="GAG12217.1"/>
    <property type="molecule type" value="Genomic_DNA"/>
</dbReference>
<feature type="non-terminal residue" evidence="1">
    <location>
        <position position="1"/>
    </location>
</feature>
<organism evidence="1">
    <name type="scientific">marine sediment metagenome</name>
    <dbReference type="NCBI Taxonomy" id="412755"/>
    <lineage>
        <taxon>unclassified sequences</taxon>
        <taxon>metagenomes</taxon>
        <taxon>ecological metagenomes</taxon>
    </lineage>
</organism>
<dbReference type="Gene3D" id="3.40.50.300">
    <property type="entry name" value="P-loop containing nucleotide triphosphate hydrolases"/>
    <property type="match status" value="1"/>
</dbReference>
<dbReference type="AlphaFoldDB" id="X0VLY9"/>
<sequence>AVFPNGAKLMLFGADNPDALRGLFLDTVALDEVAQMSPRVWSEVLRPALADRQGRAIFIGTPMGRVNQFFDLYRMADEGNDPTWWANMLTVDDTGVITDDELAAARREMSEGQYRQEFMCDWSATIEGSFYGDLIAEAERSGRIRDVPYDSAMPVVTSWDLGLRDATVVISWQIAPDGIRCLGARSYDNTSLPNIIAHLRTAQPYSYREHIGPHDLRVRELGSGISRIEIAQQHGCEFTIAPNWSVAEGINAVRMMMPRISFDKER</sequence>
<name>X0VLY9_9ZZZZ</name>